<reference evidence="1" key="1">
    <citation type="journal article" date="2018" name="Genome Biol.">
        <title>SKESA: strategic k-mer extension for scrupulous assemblies.</title>
        <authorList>
            <person name="Souvorov A."/>
            <person name="Agarwala R."/>
            <person name="Lipman D.J."/>
        </authorList>
    </citation>
    <scope>NUCLEOTIDE SEQUENCE</scope>
    <source>
        <strain evidence="1">MA.RK_08:MF0016603R</strain>
    </source>
</reference>
<dbReference type="Gene3D" id="1.10.260.40">
    <property type="entry name" value="lambda repressor-like DNA-binding domains"/>
    <property type="match status" value="1"/>
</dbReference>
<dbReference type="AlphaFoldDB" id="A0A760VVQ2"/>
<name>A0A760VVQ2_SALER</name>
<dbReference type="InterPro" id="IPR031856">
    <property type="entry name" value="YdaS_toxin-like"/>
</dbReference>
<dbReference type="GO" id="GO:0003677">
    <property type="term" value="F:DNA binding"/>
    <property type="evidence" value="ECO:0007669"/>
    <property type="project" value="InterPro"/>
</dbReference>
<comment type="caution">
    <text evidence="1">The sequence shown here is derived from an EMBL/GenBank/DDBJ whole genome shotgun (WGS) entry which is preliminary data.</text>
</comment>
<gene>
    <name evidence="1" type="ORF">G8Y41_004601</name>
</gene>
<reference evidence="1" key="2">
    <citation type="submission" date="2020-02" db="EMBL/GenBank/DDBJ databases">
        <authorList>
            <consortium name="NCBI Pathogen Detection Project"/>
        </authorList>
    </citation>
    <scope>NUCLEOTIDE SEQUENCE</scope>
    <source>
        <strain evidence="1">MA.RK_08:MF0016603R</strain>
    </source>
</reference>
<dbReference type="InterPro" id="IPR010982">
    <property type="entry name" value="Lambda_DNA-bd_dom_sf"/>
</dbReference>
<sequence>MKKTPMTPLEKAVQAVGGKQKTLAQRLGVSEQAVTLIKQRRNGYLPRKRIEDFVRVTGLSREELYPDVFTDV</sequence>
<dbReference type="EMBL" id="DAAXVN010000026">
    <property type="protein sequence ID" value="HAG2749719.1"/>
    <property type="molecule type" value="Genomic_DNA"/>
</dbReference>
<accession>A0A760VVQ2</accession>
<proteinExistence type="predicted"/>
<dbReference type="Pfam" id="PF15943">
    <property type="entry name" value="YdaS_toxin"/>
    <property type="match status" value="1"/>
</dbReference>
<organism evidence="1">
    <name type="scientific">Salmonella enterica</name>
    <name type="common">Salmonella choleraesuis</name>
    <dbReference type="NCBI Taxonomy" id="28901"/>
    <lineage>
        <taxon>Bacteria</taxon>
        <taxon>Pseudomonadati</taxon>
        <taxon>Pseudomonadota</taxon>
        <taxon>Gammaproteobacteria</taxon>
        <taxon>Enterobacterales</taxon>
        <taxon>Enterobacteriaceae</taxon>
        <taxon>Salmonella</taxon>
    </lineage>
</organism>
<protein>
    <submittedName>
        <fullName evidence="1">Helix-turn-helix domain-containing protein</fullName>
    </submittedName>
</protein>
<evidence type="ECO:0000313" key="1">
    <source>
        <dbReference type="EMBL" id="HAG2749719.1"/>
    </source>
</evidence>
<dbReference type="SUPFAM" id="SSF47413">
    <property type="entry name" value="lambda repressor-like DNA-binding domains"/>
    <property type="match status" value="1"/>
</dbReference>